<dbReference type="EMBL" id="PKQI01000004">
    <property type="protein sequence ID" value="NNV23659.1"/>
    <property type="molecule type" value="Genomic_DNA"/>
</dbReference>
<proteinExistence type="predicted"/>
<protein>
    <submittedName>
        <fullName evidence="1">Uncharacterized protein</fullName>
    </submittedName>
</protein>
<dbReference type="AlphaFoldDB" id="A0A7Y3T9T6"/>
<name>A0A7Y3T9T6_9HYPH</name>
<sequence>MTKLSSFGLVIFTLAALYVLQHSTPYYSDILSPVAVAGIQGSAVKAERFALGVGNAYRARQLTTPGVSQERSYSTQGEWLVIEAAARAEIESLSLMSVVWLGPNGVRYRLTGRLSTVAGMIGSERLEPGIVRPVLIVFELPADQIKGGRLLIAESALTPLSEELHIALDDDRLRDVHRSIEIARGDSVMAWQLEMTE</sequence>
<gene>
    <name evidence="1" type="ORF">EHE22_25090</name>
</gene>
<evidence type="ECO:0000313" key="1">
    <source>
        <dbReference type="EMBL" id="NNV23659.1"/>
    </source>
</evidence>
<accession>A0A7Y3T9T6</accession>
<reference evidence="1 2" key="1">
    <citation type="submission" date="2018-11" db="EMBL/GenBank/DDBJ databases">
        <title>Genome sequencing and analysis.</title>
        <authorList>
            <person name="Huang Y.-T."/>
        </authorList>
    </citation>
    <scope>NUCLEOTIDE SEQUENCE [LARGE SCALE GENOMIC DNA]</scope>
    <source>
        <strain evidence="1 2">SHIN</strain>
    </source>
</reference>
<comment type="caution">
    <text evidence="1">The sequence shown here is derived from an EMBL/GenBank/DDBJ whole genome shotgun (WGS) entry which is preliminary data.</text>
</comment>
<organism evidence="1 2">
    <name type="scientific">Brucella pseudogrignonensis</name>
    <dbReference type="NCBI Taxonomy" id="419475"/>
    <lineage>
        <taxon>Bacteria</taxon>
        <taxon>Pseudomonadati</taxon>
        <taxon>Pseudomonadota</taxon>
        <taxon>Alphaproteobacteria</taxon>
        <taxon>Hyphomicrobiales</taxon>
        <taxon>Brucellaceae</taxon>
        <taxon>Brucella/Ochrobactrum group</taxon>
        <taxon>Brucella</taxon>
    </lineage>
</organism>
<dbReference type="RefSeq" id="WP_007880409.1">
    <property type="nucleotide sequence ID" value="NZ_CAXURC020000003.1"/>
</dbReference>
<evidence type="ECO:0000313" key="2">
    <source>
        <dbReference type="Proteomes" id="UP000526233"/>
    </source>
</evidence>
<dbReference type="Proteomes" id="UP000526233">
    <property type="component" value="Unassembled WGS sequence"/>
</dbReference>